<dbReference type="EMBL" id="FUZQ01000008">
    <property type="protein sequence ID" value="SKC80565.1"/>
    <property type="molecule type" value="Genomic_DNA"/>
</dbReference>
<organism evidence="8 9">
    <name type="scientific">Krasilnikoviella flava</name>
    <dbReference type="NCBI Taxonomy" id="526729"/>
    <lineage>
        <taxon>Bacteria</taxon>
        <taxon>Bacillati</taxon>
        <taxon>Actinomycetota</taxon>
        <taxon>Actinomycetes</taxon>
        <taxon>Micrococcales</taxon>
        <taxon>Promicromonosporaceae</taxon>
        <taxon>Krasilnikoviella</taxon>
    </lineage>
</organism>
<dbReference type="GO" id="GO:0005764">
    <property type="term" value="C:lysosome"/>
    <property type="evidence" value="ECO:0007669"/>
    <property type="project" value="TreeGrafter"/>
</dbReference>
<dbReference type="GO" id="GO:0016139">
    <property type="term" value="P:glycoside catabolic process"/>
    <property type="evidence" value="ECO:0007669"/>
    <property type="project" value="TreeGrafter"/>
</dbReference>
<dbReference type="SMART" id="SM00812">
    <property type="entry name" value="Alpha_L_fucos"/>
    <property type="match status" value="1"/>
</dbReference>
<dbReference type="GO" id="GO:0006004">
    <property type="term" value="P:fucose metabolic process"/>
    <property type="evidence" value="ECO:0007669"/>
    <property type="project" value="InterPro"/>
</dbReference>
<accession>A0A1T5LXH5</accession>
<dbReference type="Proteomes" id="UP000189777">
    <property type="component" value="Unassembled WGS sequence"/>
</dbReference>
<feature type="domain" description="Glycoside hydrolase family 29 N-terminal" evidence="7">
    <location>
        <begin position="53"/>
        <end position="311"/>
    </location>
</feature>
<dbReference type="GO" id="GO:0004560">
    <property type="term" value="F:alpha-L-fucosidase activity"/>
    <property type="evidence" value="ECO:0007669"/>
    <property type="project" value="InterPro"/>
</dbReference>
<comment type="similarity">
    <text evidence="2">Belongs to the glycosyl hydrolase 29 family.</text>
</comment>
<keyword evidence="5" id="KW-0378">Hydrolase</keyword>
<dbReference type="PANTHER" id="PTHR10030:SF37">
    <property type="entry name" value="ALPHA-L-FUCOSIDASE-RELATED"/>
    <property type="match status" value="1"/>
</dbReference>
<comment type="function">
    <text evidence="1">Alpha-L-fucosidase is responsible for hydrolyzing the alpha-1,6-linked fucose joined to the reducing-end N-acetylglucosamine of the carbohydrate moieties of glycoproteins.</text>
</comment>
<evidence type="ECO:0000256" key="5">
    <source>
        <dbReference type="ARBA" id="ARBA00022801"/>
    </source>
</evidence>
<evidence type="ECO:0000256" key="4">
    <source>
        <dbReference type="ARBA" id="ARBA00022729"/>
    </source>
</evidence>
<evidence type="ECO:0000256" key="2">
    <source>
        <dbReference type="ARBA" id="ARBA00007951"/>
    </source>
</evidence>
<keyword evidence="9" id="KW-1185">Reference proteome</keyword>
<gene>
    <name evidence="8" type="ORF">SAMN04324258_4031</name>
</gene>
<dbReference type="Pfam" id="PF01120">
    <property type="entry name" value="Alpha_L_fucos"/>
    <property type="match status" value="1"/>
</dbReference>
<evidence type="ECO:0000256" key="3">
    <source>
        <dbReference type="ARBA" id="ARBA00012662"/>
    </source>
</evidence>
<evidence type="ECO:0000313" key="8">
    <source>
        <dbReference type="EMBL" id="SKC80565.1"/>
    </source>
</evidence>
<evidence type="ECO:0000256" key="1">
    <source>
        <dbReference type="ARBA" id="ARBA00004071"/>
    </source>
</evidence>
<dbReference type="InterPro" id="IPR000933">
    <property type="entry name" value="Glyco_hydro_29"/>
</dbReference>
<sequence length="433" mass="47305">MTSNQGVVQDVAAQDVIVPTAEQLHWQRLEVGMFFHFGINTFHAKEWSDGSLPASSFDPTELDADEWVALAVAAGATYVVLTAKHHDGFCLWPTATTDYSVASSPWRDGKGDVVAEVAAACRAAGIGLGLYLSPWDRNHPAYQDPEAYADVYVAQLTELCTRYGPLVELWFDGAGSEGYSYDWARTMEVAHTHQPQAMVFNMGAPTIRWVGNEDGLASDPVEYVVHHTQMSNYTVVSTQFAEALYLPPECDVSVRRGWFWAEDDEPKSLEHLLAIYYRSVGLGANLLLNVPPDRRGRIDAADAAVVTAFGDEVRARFGDPVAAAVTRTGDTTWRADLGDEPVKLDHVLVREDLTAGQRVARHEVRLGGTLVAAGGTVGAGRLHVVDAPATRELEIELEGPDARLAEVLVYRTGHRTAPVVPEDYTAPTDYPED</sequence>
<evidence type="ECO:0000259" key="7">
    <source>
        <dbReference type="Pfam" id="PF01120"/>
    </source>
</evidence>
<proteinExistence type="inferred from homology"/>
<dbReference type="AlphaFoldDB" id="A0A1T5LXH5"/>
<protein>
    <recommendedName>
        <fullName evidence="3">alpha-L-fucosidase</fullName>
        <ecNumber evidence="3">3.2.1.51</ecNumber>
    </recommendedName>
</protein>
<name>A0A1T5LXH5_9MICO</name>
<dbReference type="InterPro" id="IPR017853">
    <property type="entry name" value="GH"/>
</dbReference>
<dbReference type="PRINTS" id="PR00741">
    <property type="entry name" value="GLHYDRLASE29"/>
</dbReference>
<dbReference type="InterPro" id="IPR057739">
    <property type="entry name" value="Glyco_hydro_29_N"/>
</dbReference>
<dbReference type="EC" id="3.2.1.51" evidence="3"/>
<keyword evidence="4" id="KW-0732">Signal</keyword>
<dbReference type="InterPro" id="IPR016286">
    <property type="entry name" value="FUC_metazoa-typ"/>
</dbReference>
<evidence type="ECO:0000256" key="6">
    <source>
        <dbReference type="ARBA" id="ARBA00023295"/>
    </source>
</evidence>
<reference evidence="8 9" key="1">
    <citation type="submission" date="2017-02" db="EMBL/GenBank/DDBJ databases">
        <authorList>
            <person name="Peterson S.W."/>
        </authorList>
    </citation>
    <scope>NUCLEOTIDE SEQUENCE [LARGE SCALE GENOMIC DNA]</scope>
    <source>
        <strain evidence="8 9">DSM 21481</strain>
    </source>
</reference>
<dbReference type="STRING" id="526729.SAMN04324258_4031"/>
<evidence type="ECO:0000313" key="9">
    <source>
        <dbReference type="Proteomes" id="UP000189777"/>
    </source>
</evidence>
<dbReference type="PANTHER" id="PTHR10030">
    <property type="entry name" value="ALPHA-L-FUCOSIDASE"/>
    <property type="match status" value="1"/>
</dbReference>
<dbReference type="RefSeq" id="WP_245807249.1">
    <property type="nucleotide sequence ID" value="NZ_FUZQ01000008.1"/>
</dbReference>
<dbReference type="SUPFAM" id="SSF51445">
    <property type="entry name" value="(Trans)glycosidases"/>
    <property type="match status" value="1"/>
</dbReference>
<keyword evidence="6" id="KW-0326">Glycosidase</keyword>
<dbReference type="Gene3D" id="3.20.20.80">
    <property type="entry name" value="Glycosidases"/>
    <property type="match status" value="1"/>
</dbReference>